<dbReference type="GO" id="GO:0005739">
    <property type="term" value="C:mitochondrion"/>
    <property type="evidence" value="ECO:0007669"/>
    <property type="project" value="UniProtKB-SubCell"/>
</dbReference>
<protein>
    <recommendedName>
        <fullName evidence="3">COX assembly mitochondrial protein</fullName>
    </recommendedName>
</protein>
<sequence length="77" mass="9401">MDALDELFKIGKEPKTEKEMILAYIKVQALEVCEDSHNELIKCYQKRWFPDCNKQQRDFWKCYEETSIKLRKRHAVY</sequence>
<evidence type="ECO:0000256" key="1">
    <source>
        <dbReference type="ARBA" id="ARBA00007347"/>
    </source>
</evidence>
<dbReference type="OrthoDB" id="5948612at2759"/>
<name>A0A913X9M1_EXADI</name>
<accession>A0A913X9M1</accession>
<dbReference type="GeneID" id="110239801"/>
<dbReference type="RefSeq" id="XP_020901213.1">
    <property type="nucleotide sequence ID" value="XM_021045554.2"/>
</dbReference>
<dbReference type="KEGG" id="epa:110239801"/>
<dbReference type="EnsemblMetazoa" id="XM_021045554.2">
    <property type="protein sequence ID" value="XP_020901213.1"/>
    <property type="gene ID" value="LOC110239801"/>
</dbReference>
<keyword evidence="3" id="KW-0496">Mitochondrion</keyword>
<evidence type="ECO:0000256" key="2">
    <source>
        <dbReference type="ARBA" id="ARBA00023157"/>
    </source>
</evidence>
<comment type="subcellular location">
    <subcellularLocation>
        <location evidence="3">Mitochondrion</location>
    </subcellularLocation>
</comment>
<reference evidence="4" key="1">
    <citation type="submission" date="2022-11" db="UniProtKB">
        <authorList>
            <consortium name="EnsemblMetazoa"/>
        </authorList>
    </citation>
    <scope>IDENTIFICATION</scope>
</reference>
<proteinExistence type="inferred from homology"/>
<dbReference type="Pfam" id="PF08583">
    <property type="entry name" value="Cmc1"/>
    <property type="match status" value="1"/>
</dbReference>
<evidence type="ECO:0000256" key="3">
    <source>
        <dbReference type="RuleBase" id="RU364104"/>
    </source>
</evidence>
<organism evidence="4 5">
    <name type="scientific">Exaiptasia diaphana</name>
    <name type="common">Tropical sea anemone</name>
    <name type="synonym">Aiptasia pulchella</name>
    <dbReference type="NCBI Taxonomy" id="2652724"/>
    <lineage>
        <taxon>Eukaryota</taxon>
        <taxon>Metazoa</taxon>
        <taxon>Cnidaria</taxon>
        <taxon>Anthozoa</taxon>
        <taxon>Hexacorallia</taxon>
        <taxon>Actiniaria</taxon>
        <taxon>Aiptasiidae</taxon>
        <taxon>Exaiptasia</taxon>
    </lineage>
</organism>
<dbReference type="OMA" id="CEDSHNE"/>
<keyword evidence="5" id="KW-1185">Reference proteome</keyword>
<dbReference type="InterPro" id="IPR013892">
    <property type="entry name" value="Cyt_c_biogenesis_Cmc1-like"/>
</dbReference>
<keyword evidence="2" id="KW-1015">Disulfide bond</keyword>
<comment type="similarity">
    <text evidence="1 3">Belongs to the CMC family.</text>
</comment>
<evidence type="ECO:0000313" key="4">
    <source>
        <dbReference type="EnsemblMetazoa" id="XP_020901213.1"/>
    </source>
</evidence>
<evidence type="ECO:0000313" key="5">
    <source>
        <dbReference type="Proteomes" id="UP000887567"/>
    </source>
</evidence>
<dbReference type="Proteomes" id="UP000887567">
    <property type="component" value="Unplaced"/>
</dbReference>
<dbReference type="AlphaFoldDB" id="A0A913X9M1"/>